<evidence type="ECO:0000256" key="1">
    <source>
        <dbReference type="SAM" id="Phobius"/>
    </source>
</evidence>
<accession>A0A937W6E9</accession>
<keyword evidence="1" id="KW-0812">Transmembrane</keyword>
<evidence type="ECO:0000313" key="2">
    <source>
        <dbReference type="EMBL" id="MBM3226595.1"/>
    </source>
</evidence>
<sequence>MGLRTKFNLALLVVFAVGLVGTGFVSFQMLQRNARDEVVQHAGIMIEAALAVRGYTVKHVKPRL</sequence>
<reference evidence="2" key="1">
    <citation type="submission" date="2019-03" db="EMBL/GenBank/DDBJ databases">
        <title>Lake Tanganyika Metagenome-Assembled Genomes (MAGs).</title>
        <authorList>
            <person name="Tran P."/>
        </authorList>
    </citation>
    <scope>NUCLEOTIDE SEQUENCE</scope>
    <source>
        <strain evidence="2">K_DeepCast_65m_m2_066</strain>
    </source>
</reference>
<proteinExistence type="predicted"/>
<comment type="caution">
    <text evidence="2">The sequence shown here is derived from an EMBL/GenBank/DDBJ whole genome shotgun (WGS) entry which is preliminary data.</text>
</comment>
<protein>
    <submittedName>
        <fullName evidence="2">DUF3365 domain-containing protein</fullName>
    </submittedName>
</protein>
<feature type="transmembrane region" description="Helical" evidence="1">
    <location>
        <begin position="7"/>
        <end position="26"/>
    </location>
</feature>
<keyword evidence="1" id="KW-1133">Transmembrane helix</keyword>
<dbReference type="EMBL" id="VGLS01000969">
    <property type="protein sequence ID" value="MBM3226595.1"/>
    <property type="molecule type" value="Genomic_DNA"/>
</dbReference>
<dbReference type="Proteomes" id="UP000712673">
    <property type="component" value="Unassembled WGS sequence"/>
</dbReference>
<evidence type="ECO:0000313" key="3">
    <source>
        <dbReference type="Proteomes" id="UP000712673"/>
    </source>
</evidence>
<dbReference type="AlphaFoldDB" id="A0A937W6E9"/>
<gene>
    <name evidence="2" type="ORF">FJZ47_22760</name>
</gene>
<organism evidence="2 3">
    <name type="scientific">Tectimicrobiota bacterium</name>
    <dbReference type="NCBI Taxonomy" id="2528274"/>
    <lineage>
        <taxon>Bacteria</taxon>
        <taxon>Pseudomonadati</taxon>
        <taxon>Nitrospinota/Tectimicrobiota group</taxon>
        <taxon>Candidatus Tectimicrobiota</taxon>
    </lineage>
</organism>
<name>A0A937W6E9_UNCTE</name>
<keyword evidence="1" id="KW-0472">Membrane</keyword>